<accession>A0A834CTY0</accession>
<reference evidence="2" key="1">
    <citation type="submission" date="2015-10" db="EMBL/GenBank/DDBJ databases">
        <authorList>
            <person name="Martinez-Garcia P.J."/>
            <person name="Crepeau M.W."/>
            <person name="Puiu D."/>
            <person name="Gonzalez-Ibeas D."/>
            <person name="Whalen J."/>
            <person name="Stevens K."/>
            <person name="Paul R."/>
            <person name="Butterfield T."/>
            <person name="Britton M."/>
            <person name="Reagan R."/>
            <person name="Chakraborty S."/>
            <person name="Walawage S.L."/>
            <person name="Vasquez-Gross H.A."/>
            <person name="Cardeno C."/>
            <person name="Famula R."/>
            <person name="Pratt K."/>
            <person name="Kuruganti S."/>
            <person name="Aradhya M.K."/>
            <person name="Leslie C.A."/>
            <person name="Dandekar A.M."/>
            <person name="Salzberg S.L."/>
            <person name="Wegrzyn J.L."/>
            <person name="Langley C.H."/>
            <person name="Neale D.B."/>
        </authorList>
    </citation>
    <scope>NUCLEOTIDE SEQUENCE</scope>
    <source>
        <tissue evidence="2">Leaves</tissue>
    </source>
</reference>
<dbReference type="AlphaFoldDB" id="A0A834CTY0"/>
<name>A0A834CTY0_JUGRE</name>
<dbReference type="InterPro" id="IPR052929">
    <property type="entry name" value="RNase_H-like_EbsB-rel"/>
</dbReference>
<evidence type="ECO:0000313" key="2">
    <source>
        <dbReference type="EMBL" id="KAF5470754.1"/>
    </source>
</evidence>
<reference evidence="2" key="2">
    <citation type="submission" date="2020-03" db="EMBL/GenBank/DDBJ databases">
        <title>Walnut 2.0.</title>
        <authorList>
            <person name="Marrano A."/>
            <person name="Britton M."/>
            <person name="Zimin A.V."/>
            <person name="Zaini P.A."/>
            <person name="Workman R."/>
            <person name="Puiu D."/>
            <person name="Bianco L."/>
            <person name="Allen B.J."/>
            <person name="Troggio M."/>
            <person name="Leslie C.A."/>
            <person name="Timp W."/>
            <person name="Dendekar A."/>
            <person name="Salzberg S.L."/>
            <person name="Neale D.B."/>
        </authorList>
    </citation>
    <scope>NUCLEOTIDE SEQUENCE</scope>
    <source>
        <tissue evidence="2">Leaves</tissue>
    </source>
</reference>
<comment type="caution">
    <text evidence="2">The sequence shown here is derived from an EMBL/GenBank/DDBJ whole genome shotgun (WGS) entry which is preliminary data.</text>
</comment>
<dbReference type="CDD" id="cd06222">
    <property type="entry name" value="RNase_H_like"/>
    <property type="match status" value="1"/>
</dbReference>
<organism evidence="2 3">
    <name type="scientific">Juglans regia</name>
    <name type="common">English walnut</name>
    <dbReference type="NCBI Taxonomy" id="51240"/>
    <lineage>
        <taxon>Eukaryota</taxon>
        <taxon>Viridiplantae</taxon>
        <taxon>Streptophyta</taxon>
        <taxon>Embryophyta</taxon>
        <taxon>Tracheophyta</taxon>
        <taxon>Spermatophyta</taxon>
        <taxon>Magnoliopsida</taxon>
        <taxon>eudicotyledons</taxon>
        <taxon>Gunneridae</taxon>
        <taxon>Pentapetalae</taxon>
        <taxon>rosids</taxon>
        <taxon>fabids</taxon>
        <taxon>Fagales</taxon>
        <taxon>Juglandaceae</taxon>
        <taxon>Juglans</taxon>
    </lineage>
</organism>
<dbReference type="Gene3D" id="3.30.420.10">
    <property type="entry name" value="Ribonuclease H-like superfamily/Ribonuclease H"/>
    <property type="match status" value="1"/>
</dbReference>
<sequence length="246" mass="27534">MVLSDVKVLDRRAKVAELIDSNSKSWKRELVNQIFDDAEAEAIFRILISSLNSKDKLIWKGTHTGCFSVRSAYHMMKERDFANQGSPSSEVWNPPPFNWYKINWDGAIDKFKGLIGIGICVRDCEGHVVATLRHNKHMYPDPLLVESYGALQAIKFGIELGLGQVIFEGDSLQVINNLKATVEVWSSASMFVSEAKELSSCFAKCDFSHVRRNGNNIAHLLAKNTLTISDFIVTIEEVPPCISSLL</sequence>
<dbReference type="InterPro" id="IPR044730">
    <property type="entry name" value="RNase_H-like_dom_plant"/>
</dbReference>
<dbReference type="PANTHER" id="PTHR47074:SF48">
    <property type="entry name" value="POLYNUCLEOTIDYL TRANSFERASE, RIBONUCLEASE H-LIKE SUPERFAMILY PROTEIN"/>
    <property type="match status" value="1"/>
</dbReference>
<dbReference type="InterPro" id="IPR012337">
    <property type="entry name" value="RNaseH-like_sf"/>
</dbReference>
<dbReference type="PANTHER" id="PTHR47074">
    <property type="entry name" value="BNAC02G40300D PROTEIN"/>
    <property type="match status" value="1"/>
</dbReference>
<proteinExistence type="predicted"/>
<dbReference type="Gramene" id="Jr05_10480_p1">
    <property type="protein sequence ID" value="cds.Jr05_10480_p1"/>
    <property type="gene ID" value="Jr05_10480"/>
</dbReference>
<evidence type="ECO:0000259" key="1">
    <source>
        <dbReference type="Pfam" id="PF13456"/>
    </source>
</evidence>
<dbReference type="Pfam" id="PF13456">
    <property type="entry name" value="RVT_3"/>
    <property type="match status" value="1"/>
</dbReference>
<dbReference type="InterPro" id="IPR002156">
    <property type="entry name" value="RNaseH_domain"/>
</dbReference>
<dbReference type="Proteomes" id="UP000619265">
    <property type="component" value="Unassembled WGS sequence"/>
</dbReference>
<dbReference type="EMBL" id="LIHL02000005">
    <property type="protein sequence ID" value="KAF5470754.1"/>
    <property type="molecule type" value="Genomic_DNA"/>
</dbReference>
<dbReference type="GO" id="GO:0004523">
    <property type="term" value="F:RNA-DNA hybrid ribonuclease activity"/>
    <property type="evidence" value="ECO:0007669"/>
    <property type="project" value="InterPro"/>
</dbReference>
<dbReference type="InterPro" id="IPR036397">
    <property type="entry name" value="RNaseH_sf"/>
</dbReference>
<dbReference type="SUPFAM" id="SSF53098">
    <property type="entry name" value="Ribonuclease H-like"/>
    <property type="match status" value="1"/>
</dbReference>
<protein>
    <recommendedName>
        <fullName evidence="1">RNase H type-1 domain-containing protein</fullName>
    </recommendedName>
</protein>
<gene>
    <name evidence="2" type="ORF">F2P56_011245</name>
</gene>
<dbReference type="GO" id="GO:0003676">
    <property type="term" value="F:nucleic acid binding"/>
    <property type="evidence" value="ECO:0007669"/>
    <property type="project" value="InterPro"/>
</dbReference>
<evidence type="ECO:0000313" key="3">
    <source>
        <dbReference type="Proteomes" id="UP000619265"/>
    </source>
</evidence>
<feature type="domain" description="RNase H type-1" evidence="1">
    <location>
        <begin position="103"/>
        <end position="224"/>
    </location>
</feature>